<evidence type="ECO:0000313" key="5">
    <source>
        <dbReference type="Proteomes" id="UP000253410"/>
    </source>
</evidence>
<proteinExistence type="predicted"/>
<evidence type="ECO:0000256" key="1">
    <source>
        <dbReference type="ARBA" id="ARBA00022729"/>
    </source>
</evidence>
<organism evidence="4 5">
    <name type="scientific">Chitinophaga flava</name>
    <dbReference type="NCBI Taxonomy" id="2259036"/>
    <lineage>
        <taxon>Bacteria</taxon>
        <taxon>Pseudomonadati</taxon>
        <taxon>Bacteroidota</taxon>
        <taxon>Chitinophagia</taxon>
        <taxon>Chitinophagales</taxon>
        <taxon>Chitinophagaceae</taxon>
        <taxon>Chitinophaga</taxon>
    </lineage>
</organism>
<comment type="caution">
    <text evidence="4">The sequence shown here is derived from an EMBL/GenBank/DDBJ whole genome shotgun (WGS) entry which is preliminary data.</text>
</comment>
<dbReference type="CDD" id="cd00118">
    <property type="entry name" value="LysM"/>
    <property type="match status" value="1"/>
</dbReference>
<sequence>MTSEEIDSLSDASEDSNQEIFDGLLDDIEAFLDQQQEIRILITGSRNFGHQATCVNIVKRLVSYSENILYSFCLYYRSEEERLILIDTLQLLMPQFVALDQPFKLLSANDSNNIQVIDVITNIPQEIFFGLTGGFDEDERHDQLPAIQACRVQYFMQLQPYLWYLGEEEFINVNTQKATRLNVYGQEQGVYLHRSSYFCPTPVTLSPFDLQVLNNSPYQVKLQIVQYLAGRIDNNLLNLCSVYGIGTLGESAGPLYNLCASISFAQDAQDLMPSVQLPCVLLLFQEESLTQWNICQNLVNDQNWNLLQGTDAPSQPFKAFHAQYRISQRVFFLGGPENIPDLNTVQQRVNALQNGQTLIIYFGKVPQVLFDYCFFKSTFPPFLEGQATAATVFNFGCPFFKYSKGQDDIRFDYPTLPLSRDESSVGAGNRRESAAAIFTCPSQWIMDSGDFFPVIQIFDIIVAAFDDEPDIYFQALKEFFNNVKNDKLLLAMDMVLKLLGRRKSILATAMQLAADNAKLIELYGKLEGQTTVNLPAALGPGFLTNWLLKASSKNAVIVNEAVSAINDTQTEVTLNGKTSSFTIPGLQVDFVFTENNDELVMVLTMHMPGISFSGAQWFQFPNNSTVKMTLDPTSLLPAQGKLSTTLKAGITMTISLDIPSQKDVWTMQTVFADDMPDLNDIFQFVGGINLRALLPTQLAAITAIKLTNLGFQYNYKTNTLEDISIGASTPDTATWKLVPGVELQKMSMNIGISNPGNLKTRKTRYGLGGQFGIGDGTVTVDARFPPVRITGQIAPDSKPIAIKTIIAEYLGEDFATALPASIRDIAIIELSFGLDQPAGSYNFAMGVAANWTIPVAGVDIFTITQLAFSISAVSQLIDNDSAASAMALAVSNQKTTDITGKFGGAITILPGTASETALTVAAAYLGTGKGWTFTATQTAGQISLIELFTFYLPPAWKPDTSQFDIAINGLGITIATITNSWMFTGKTATPIRIPGLDIDINLILTAGYNGGPKPEDIGYFGALSAEVKWQNIALTVFYNFKPGYTSYGIRWGRLEGKIEDKNGKQIATLSFTESTSIGSIVELMIGWATGSTFSLSSPWNILNAIPLNNLSLEYNFTDKQVGINVNIGPIEMGFARIEAIKVTYKSNQPKPEDNGVIVELTGSFRWQDDPKKPLGWDAARPETTPAPQGQGNKYLDLRLLAMGQHVTLPCFATAENVQMAIDCMKKLPTPDNNNITIPPVTLDANSSWITGMDFGILRFGDDKKDNGAPPAKTGYLLTMQIIFNDPNLYALRIKLDGEAAKVFQGLDFQIMYKKVTDTIGLYKAEIALPDKMRFIRMGQFNITLPIFGIEYYTNGDFQVDLGFPWKADFSRSFSFQALIWTPIGIPIPVMGSVGIYFGKLSSATTNRVPKTDDGTFNPVLVFGFGIQFGLGYSFDAGILKAGFSLTLVAIVEGLLAKFNPYSLTAGGGTTDQLETSYYFKVTGTVGIIGKLFGTVDFAIIKAEVNVDIRILASFTFAPYEDIVLNLSASVEISVSISINLGLFKIKISFSFSAKISQTVKVKGIGGTPPWRIATTNGAVLLANRRIRVRQARMLQSVVTLNWRNLTAATVPYKLTAYLGLGLTMAGDQASQVSQQLACYVAMLFIQSVPGPERETKVAAAAGDTSFETLAKMVFRWVVAAMQPTPVSPEQVDELLIHTTDLQQVLAILNDPDTTAAFSNDDISYFLKSRFNMEISPATGNQETDATYFPLAPDMKLSLPAYGSSYPELSYTFEEYNKTSSDYRKFLRNYFDQLAVNARKESDRTALLALNDANSPSMGSFVFNDYFLMISRQIIQTAIDSLQEFKYLLKDTQSVQDIINTINRGAGLSGSESFTVEELFADNNTVVLNANKKIVISGATYLVQAKDTFNSIAGNSNFAASFTGTALATLNQAIDNTLNPGVVISYPGKDPYVVLPSQSLNTVAASMKVSTSDLISKGGVPGLADLPLPVATLLLPDFTYNTQAGDTLQSIAAKFHLDPALLAAPAANSQIVALFDSSTTPTLDIANLTRYKVGDLLQEIQDTRGLQQLSGMTSRYYMAGLRLPTSGITPEKKGMWVSGNQGSYQLPDFAGLYALTGQQFPIPGLNSTDAFDISMLKNGVDWVSFTGTDPQKLTISIKPNSDEAKQITLVKNYAVANKLQTGMVFNGTEGMFNTKKATWSFTTEIVWSAASLFSMPYSIQPPGTPGMQLWMMPDPLMELPDPDTRKINPRITMKVGEYNDALRGMVDTPLTAYGYASVVAFTVKQVPVNIAAPATQTTYEVMGADGSSANILERIVSGIGNNNQKIHSLILAYNADPNSTTANGIQTDNAGAITMGLAQVNLSTDTRPDTTLLTRKLSLAPGDNMTLLNDKTGFIRLLWEASITRAGGFYLYYYNSDNNSGLPDRIFNDKGEASLSLIVLYEKEADTNTQNTVTNYMNAVVTTQSIDPNRAVLYAEANPVANLSIAADNVQTLALLSQAYYANAATLAKDNDRLLLRQRIQIQVTAGTYEVGPDAPGGSLSSIAAFFGTTVDAIKAANPAQQNWPDPLPMYTAIYLPAITVSVNINMTLADIVHKYGVNLTSLANSNSDVAGLFADNQQVKINSGPFITSSTVPQGVISWQAVRPKPADIPDNLNAPDYGKTFLLNMFSLLSYQVYDNVYFGESKLGLPANPATPQDEQQTLSKVRTPRLLAEGEDWLFNVQVPYSQFTKKAMANRAADLPDASQSPYKGLGYLLQIDFAWQDLYGNRLITELSNPAAGAATPLNRPPVITGYNDALLALTQWPSVSSVYNVQKVPNTSQPAILLALTFDATVYQGMISASATSSTIIKAVFTQPLNKVSAETKDNYQLDHGITVVSAVLDTDLVTVTLTVSNIPEKTPIQLSINNITDQSSQLTFQGTATFFHPSDAGASTSSIRDKAAGDLQTYTQLWYQLTDPAGIRYRVITSMTEEVFDLGTGDVTSLVDGWLADIWKFVNDRAQAQTNVAPPSATHNILLPMNTSKLNKAETYPLQLSFTIERTGGVVMGDLSTTGNIRLVSSVLSPFAGKAGDMAAGLAEFAASFEATMQQTGVYQLKVAAGTDREASLTNAAGNQLWVVRLGLNKDTSISYSINQKTPPLLFAPKPVSTQLQTRKAVPIWDFNPDKGIDFNAPPDRTLDFAGIDMDVWTQSVFGDIDNLLTSEYVAAIQLVDNQQQATFLQTMLDNKSALANLVKSWMTFVFDGESGSQLEIQEAFRQQLLVRLSNAYTVKAGVQYAATVVAGDFRLFFVNIDPKTTNTILVQFTSDIGKTVAEDISNYQLTGGIKVVTATADTQNAQFVALQLSAQPVAGNTQLSVKSTYTSAGGAVITGPLTMPVSAGAAATPSLMGNVIQVFRLLGAVKSAEDPKKLLLFFSEVPDPSYATNPAKYVVSGITVNSAMVDPGNAQVVVLVLAAEPIVGETMVNVLPPYLDTNGDDLMPRKDTVVTNEIDVSHRTEGINITSARLNLKNSNAVPLPFLVTAPQLIRNDAGAVISYIDLDTVFSGSSIEHQIAYLPNIADYRASSWLNFMNTPASLQADLGTARVPMILRAFPVAPAMTDQTGDYLVKNNTDLSDILFWSYNIHYSRNFHYPQDEIFFTISFNVIEDNQSRLAAMLDAFAELAEFITVYPQIAVVFSDVLMKIDAATTDVTAFQRSAVALKSFNTMTGRIIQAASDNGLSIFNAQGVLYSATEVYQFRLQEGTGTVDTYTDILVVTITGLPASGMDNPKVMIPGFTTRIYTGDSSPDSISYYFEANGKPLDAATGQTISARIVQLPLLNLFAKQNIRTVAEMKRNNELVPGRPTAPDFIYTTGEVGFTDIFNPLLEYNLAVDIATATGSKQKTTLKGQLKSLFDVLLKNNKQDLLSFLMSCSYAYQLNNDINELSGVQLPVVMQPLQTIRVIPQAGNDTFKSLDVMIDNWTNSIKLWAQTHQPDIINGVLFFKLSVFSNLNEDVATVRTLPLLRMGGLFLSLNDVTDWPS</sequence>
<evidence type="ECO:0000256" key="2">
    <source>
        <dbReference type="SAM" id="MobiDB-lite"/>
    </source>
</evidence>
<dbReference type="EMBL" id="QFFJ01000002">
    <property type="protein sequence ID" value="RBL89313.1"/>
    <property type="molecule type" value="Genomic_DNA"/>
</dbReference>
<gene>
    <name evidence="4" type="ORF">DF182_22590</name>
</gene>
<dbReference type="OrthoDB" id="8248741at2"/>
<evidence type="ECO:0000313" key="4">
    <source>
        <dbReference type="EMBL" id="RBL89313.1"/>
    </source>
</evidence>
<name>A0A365XSK4_9BACT</name>
<dbReference type="InterPro" id="IPR018392">
    <property type="entry name" value="LysM"/>
</dbReference>
<dbReference type="PROSITE" id="PS51782">
    <property type="entry name" value="LYSM"/>
    <property type="match status" value="1"/>
</dbReference>
<protein>
    <recommendedName>
        <fullName evidence="3">LysM domain-containing protein</fullName>
    </recommendedName>
</protein>
<dbReference type="Proteomes" id="UP000253410">
    <property type="component" value="Unassembled WGS sequence"/>
</dbReference>
<feature type="domain" description="LysM" evidence="3">
    <location>
        <begin position="2526"/>
        <end position="2575"/>
    </location>
</feature>
<feature type="region of interest" description="Disordered" evidence="2">
    <location>
        <begin position="1171"/>
        <end position="1190"/>
    </location>
</feature>
<reference evidence="4 5" key="1">
    <citation type="submission" date="2018-05" db="EMBL/GenBank/DDBJ databases">
        <title>Chitinophaga sp. K3CV102501T nov., isolated from isolated from a monsoon evergreen broad-leaved forest soil.</title>
        <authorList>
            <person name="Lv Y."/>
        </authorList>
    </citation>
    <scope>NUCLEOTIDE SEQUENCE [LARGE SCALE GENOMIC DNA]</scope>
    <source>
        <strain evidence="4 5">GDMCC 1.1325</strain>
    </source>
</reference>
<accession>A0A365XSK4</accession>
<dbReference type="Pfam" id="PF01476">
    <property type="entry name" value="LysM"/>
    <property type="match status" value="1"/>
</dbReference>
<dbReference type="InterPro" id="IPR014755">
    <property type="entry name" value="Cu-Rt/internalin_Ig-like"/>
</dbReference>
<keyword evidence="1" id="KW-0732">Signal</keyword>
<keyword evidence="5" id="KW-1185">Reference proteome</keyword>
<dbReference type="Gene3D" id="2.60.40.1220">
    <property type="match status" value="1"/>
</dbReference>
<evidence type="ECO:0000259" key="3">
    <source>
        <dbReference type="PROSITE" id="PS51782"/>
    </source>
</evidence>
<dbReference type="RefSeq" id="WP_113618056.1">
    <property type="nucleotide sequence ID" value="NZ_QFFJ01000002.1"/>
</dbReference>